<comment type="caution">
    <text evidence="2">The sequence shown here is derived from an EMBL/GenBank/DDBJ whole genome shotgun (WGS) entry which is preliminary data.</text>
</comment>
<gene>
    <name evidence="2" type="ORF">TPAR_00823</name>
</gene>
<protein>
    <submittedName>
        <fullName evidence="2">Reticulon-4-interacting protein 1, mitochondrial</fullName>
    </submittedName>
</protein>
<dbReference type="SMART" id="SM00829">
    <property type="entry name" value="PKS_ER"/>
    <property type="match status" value="1"/>
</dbReference>
<evidence type="ECO:0000259" key="1">
    <source>
        <dbReference type="SMART" id="SM00829"/>
    </source>
</evidence>
<organism evidence="2 3">
    <name type="scientific">Tolypocladium paradoxum</name>
    <dbReference type="NCBI Taxonomy" id="94208"/>
    <lineage>
        <taxon>Eukaryota</taxon>
        <taxon>Fungi</taxon>
        <taxon>Dikarya</taxon>
        <taxon>Ascomycota</taxon>
        <taxon>Pezizomycotina</taxon>
        <taxon>Sordariomycetes</taxon>
        <taxon>Hypocreomycetidae</taxon>
        <taxon>Hypocreales</taxon>
        <taxon>Ophiocordycipitaceae</taxon>
        <taxon>Tolypocladium</taxon>
    </lineage>
</organism>
<dbReference type="PANTHER" id="PTHR11695">
    <property type="entry name" value="ALCOHOL DEHYDROGENASE RELATED"/>
    <property type="match status" value="1"/>
</dbReference>
<dbReference type="STRING" id="94208.A0A2S4L965"/>
<dbReference type="Gene3D" id="3.90.180.10">
    <property type="entry name" value="Medium-chain alcohol dehydrogenases, catalytic domain"/>
    <property type="match status" value="1"/>
</dbReference>
<sequence>MSVHNLPRTIKTVIQPDPESSSLTLTQTPLPIGRPDDDDAYLIQVKATSPCLGELTWESSFPDLFPPDRERVPCTECAGVVVQAPTTAGPFKSGDEVYFRLDAWRRGCLSEYTLARPAEMAHKPKSLSWVDAAATPLSSLTAYQGLFEHGLLDPEGINGNGRAREHNKNTRVLITAAGGSVGSWAVQLAAAAGAGAIVAVCGPSKADAVRRIGATEVVDYTKQSLAEWAGQDASREVDMVLDCVGGDTLTGCWSAVKEGGVLLSVSDSPDRVKPEAATKQLAKGTWFLVEPRGRDLVEIARIVDGCLAKPWVDSVVEFEDFDKAFHKVQEGQTKGKVVIKVAD</sequence>
<dbReference type="Proteomes" id="UP000237481">
    <property type="component" value="Unassembled WGS sequence"/>
</dbReference>
<dbReference type="InterPro" id="IPR011032">
    <property type="entry name" value="GroES-like_sf"/>
</dbReference>
<accession>A0A2S4L965</accession>
<dbReference type="GO" id="GO:0005739">
    <property type="term" value="C:mitochondrion"/>
    <property type="evidence" value="ECO:0007669"/>
    <property type="project" value="TreeGrafter"/>
</dbReference>
<dbReference type="InterPro" id="IPR050700">
    <property type="entry name" value="YIM1/Zinc_Alcohol_DH_Fams"/>
</dbReference>
<name>A0A2S4L965_9HYPO</name>
<dbReference type="GO" id="GO:0016491">
    <property type="term" value="F:oxidoreductase activity"/>
    <property type="evidence" value="ECO:0007669"/>
    <property type="project" value="InterPro"/>
</dbReference>
<dbReference type="Gene3D" id="3.40.50.720">
    <property type="entry name" value="NAD(P)-binding Rossmann-like Domain"/>
    <property type="match status" value="1"/>
</dbReference>
<dbReference type="OrthoDB" id="3509362at2759"/>
<reference evidence="2 3" key="1">
    <citation type="submission" date="2018-01" db="EMBL/GenBank/DDBJ databases">
        <title>Harnessing the power of phylogenomics to disentangle the directionality and signatures of interkingdom host jumping in the parasitic fungal genus Tolypocladium.</title>
        <authorList>
            <person name="Quandt C.A."/>
            <person name="Patterson W."/>
            <person name="Spatafora J.W."/>
        </authorList>
    </citation>
    <scope>NUCLEOTIDE SEQUENCE [LARGE SCALE GENOMIC DNA]</scope>
    <source>
        <strain evidence="2 3">NRBC 100945</strain>
    </source>
</reference>
<dbReference type="PANTHER" id="PTHR11695:SF647">
    <property type="entry name" value="ENOYL REDUCTASE (ER) DOMAIN-CONTAINING PROTEIN"/>
    <property type="match status" value="1"/>
</dbReference>
<proteinExistence type="predicted"/>
<evidence type="ECO:0000313" key="3">
    <source>
        <dbReference type="Proteomes" id="UP000237481"/>
    </source>
</evidence>
<dbReference type="SUPFAM" id="SSF50129">
    <property type="entry name" value="GroES-like"/>
    <property type="match status" value="1"/>
</dbReference>
<evidence type="ECO:0000313" key="2">
    <source>
        <dbReference type="EMBL" id="POR38980.1"/>
    </source>
</evidence>
<feature type="domain" description="Enoyl reductase (ER)" evidence="1">
    <location>
        <begin position="20"/>
        <end position="339"/>
    </location>
</feature>
<dbReference type="EMBL" id="PKSG01000081">
    <property type="protein sequence ID" value="POR38980.1"/>
    <property type="molecule type" value="Genomic_DNA"/>
</dbReference>
<dbReference type="Pfam" id="PF13602">
    <property type="entry name" value="ADH_zinc_N_2"/>
    <property type="match status" value="1"/>
</dbReference>
<keyword evidence="3" id="KW-1185">Reference proteome</keyword>
<dbReference type="CDD" id="cd05289">
    <property type="entry name" value="MDR_like_2"/>
    <property type="match status" value="1"/>
</dbReference>
<dbReference type="InterPro" id="IPR020843">
    <property type="entry name" value="ER"/>
</dbReference>
<dbReference type="AlphaFoldDB" id="A0A2S4L965"/>
<dbReference type="SUPFAM" id="SSF51735">
    <property type="entry name" value="NAD(P)-binding Rossmann-fold domains"/>
    <property type="match status" value="1"/>
</dbReference>
<dbReference type="InterPro" id="IPR036291">
    <property type="entry name" value="NAD(P)-bd_dom_sf"/>
</dbReference>